<reference evidence="1 2" key="1">
    <citation type="submission" date="2020-04" db="EMBL/GenBank/DDBJ databases">
        <title>Flammeovirgaceae bacterium KN852 isolated from deep sea.</title>
        <authorList>
            <person name="Zhang D.-C."/>
        </authorList>
    </citation>
    <scope>NUCLEOTIDE SEQUENCE [LARGE SCALE GENOMIC DNA]</scope>
    <source>
        <strain evidence="1 2">KN852</strain>
    </source>
</reference>
<sequence length="211" mass="23383">MKCFLRLGVFTIFFLICGCKTTKITKSAGILSLTKSDVILINTLPVEGYQAVRLYKSAKEKLTKAGIKEVIYLPEVEFQLLASGIKYDDLKTVPLKESTRNRISEVLDVDYILEAKLNKVKPGSTFGYVSSNSDLQKKDPTTSEAELEFLVSNLENSALDYKFSVSTTISGFGYQDDDGDMRLVNLSSSQISILSKSFDDGVKEITKSVID</sequence>
<dbReference type="AlphaFoldDB" id="A0A848IR24"/>
<dbReference type="RefSeq" id="WP_169677537.1">
    <property type="nucleotide sequence ID" value="NZ_JABBNU010000001.1"/>
</dbReference>
<dbReference type="EMBL" id="JABBNU010000001">
    <property type="protein sequence ID" value="NMM46913.1"/>
    <property type="molecule type" value="Genomic_DNA"/>
</dbReference>
<comment type="caution">
    <text evidence="1">The sequence shown here is derived from an EMBL/GenBank/DDBJ whole genome shotgun (WGS) entry which is preliminary data.</text>
</comment>
<name>A0A848IR24_9BACT</name>
<protein>
    <recommendedName>
        <fullName evidence="3">Lipoprotein</fullName>
    </recommendedName>
</protein>
<organism evidence="1 2">
    <name type="scientific">Marinigracilibium pacificum</name>
    <dbReference type="NCBI Taxonomy" id="2729599"/>
    <lineage>
        <taxon>Bacteria</taxon>
        <taxon>Pseudomonadati</taxon>
        <taxon>Bacteroidota</taxon>
        <taxon>Cytophagia</taxon>
        <taxon>Cytophagales</taxon>
        <taxon>Flammeovirgaceae</taxon>
        <taxon>Marinigracilibium</taxon>
    </lineage>
</organism>
<evidence type="ECO:0008006" key="3">
    <source>
        <dbReference type="Google" id="ProtNLM"/>
    </source>
</evidence>
<keyword evidence="2" id="KW-1185">Reference proteome</keyword>
<dbReference type="PROSITE" id="PS51257">
    <property type="entry name" value="PROKAR_LIPOPROTEIN"/>
    <property type="match status" value="1"/>
</dbReference>
<gene>
    <name evidence="1" type="ORF">HH304_00775</name>
</gene>
<evidence type="ECO:0000313" key="1">
    <source>
        <dbReference type="EMBL" id="NMM46913.1"/>
    </source>
</evidence>
<proteinExistence type="predicted"/>
<accession>A0A848IR24</accession>
<evidence type="ECO:0000313" key="2">
    <source>
        <dbReference type="Proteomes" id="UP000559010"/>
    </source>
</evidence>
<dbReference type="Proteomes" id="UP000559010">
    <property type="component" value="Unassembled WGS sequence"/>
</dbReference>